<dbReference type="Gene3D" id="1.10.287.110">
    <property type="entry name" value="DnaJ domain"/>
    <property type="match status" value="1"/>
</dbReference>
<dbReference type="InterPro" id="IPR036869">
    <property type="entry name" value="J_dom_sf"/>
</dbReference>
<dbReference type="InterPro" id="IPR052094">
    <property type="entry name" value="Pre-mRNA-splicing_ERAD"/>
</dbReference>
<feature type="region of interest" description="Disordered" evidence="7">
    <location>
        <begin position="290"/>
        <end position="348"/>
    </location>
</feature>
<keyword evidence="6" id="KW-0175">Coiled coil</keyword>
<feature type="compositionally biased region" description="Polar residues" evidence="7">
    <location>
        <begin position="162"/>
        <end position="171"/>
    </location>
</feature>
<evidence type="ECO:0000256" key="2">
    <source>
        <dbReference type="ARBA" id="ARBA00004496"/>
    </source>
</evidence>
<dbReference type="GO" id="GO:0000390">
    <property type="term" value="P:spliceosomal complex disassembly"/>
    <property type="evidence" value="ECO:0007669"/>
    <property type="project" value="TreeGrafter"/>
</dbReference>
<feature type="compositionally biased region" description="Gly residues" evidence="7">
    <location>
        <begin position="295"/>
        <end position="305"/>
    </location>
</feature>
<keyword evidence="3" id="KW-0963">Cytoplasm</keyword>
<feature type="region of interest" description="Disordered" evidence="7">
    <location>
        <begin position="148"/>
        <end position="177"/>
    </location>
</feature>
<dbReference type="PANTHER" id="PTHR44313:SF1">
    <property type="entry name" value="DNAJ HOMOLOG SUBFAMILY C MEMBER 17"/>
    <property type="match status" value="1"/>
</dbReference>
<evidence type="ECO:0000259" key="8">
    <source>
        <dbReference type="PROSITE" id="PS50076"/>
    </source>
</evidence>
<dbReference type="AlphaFoldDB" id="A0AA38HB32"/>
<feature type="coiled-coil region" evidence="6">
    <location>
        <begin position="98"/>
        <end position="126"/>
    </location>
</feature>
<feature type="compositionally biased region" description="Basic and acidic residues" evidence="7">
    <location>
        <begin position="332"/>
        <end position="346"/>
    </location>
</feature>
<dbReference type="SUPFAM" id="SSF46565">
    <property type="entry name" value="Chaperone J-domain"/>
    <property type="match status" value="1"/>
</dbReference>
<reference evidence="9" key="1">
    <citation type="journal article" date="2022" name="G3 (Bethesda)">
        <title>High quality genome of the basidiomycete yeast Dioszegia hungarica PDD-24b-2 isolated from cloud water.</title>
        <authorList>
            <person name="Jarrige D."/>
            <person name="Haridas S."/>
            <person name="Bleykasten-Grosshans C."/>
            <person name="Joly M."/>
            <person name="Nadalig T."/>
            <person name="Sancelme M."/>
            <person name="Vuilleumier S."/>
            <person name="Grigoriev I.V."/>
            <person name="Amato P."/>
            <person name="Bringel F."/>
        </authorList>
    </citation>
    <scope>NUCLEOTIDE SEQUENCE</scope>
    <source>
        <strain evidence="9">PDD-24b-2</strain>
    </source>
</reference>
<dbReference type="EMBL" id="JAKWFO010000005">
    <property type="protein sequence ID" value="KAI9636229.1"/>
    <property type="molecule type" value="Genomic_DNA"/>
</dbReference>
<dbReference type="CDD" id="cd06257">
    <property type="entry name" value="DnaJ"/>
    <property type="match status" value="1"/>
</dbReference>
<dbReference type="PROSITE" id="PS50076">
    <property type="entry name" value="DNAJ_2"/>
    <property type="match status" value="1"/>
</dbReference>
<keyword evidence="4" id="KW-0143">Chaperone</keyword>
<dbReference type="GO" id="GO:0005737">
    <property type="term" value="C:cytoplasm"/>
    <property type="evidence" value="ECO:0007669"/>
    <property type="project" value="UniProtKB-SubCell"/>
</dbReference>
<feature type="domain" description="J" evidence="8">
    <location>
        <begin position="13"/>
        <end position="88"/>
    </location>
</feature>
<evidence type="ECO:0000256" key="4">
    <source>
        <dbReference type="ARBA" id="ARBA00023186"/>
    </source>
</evidence>
<protein>
    <submittedName>
        <fullName evidence="9">DnaJ domain-containing protein</fullName>
    </submittedName>
</protein>
<dbReference type="PANTHER" id="PTHR44313">
    <property type="entry name" value="DNAJ HOMOLOG SUBFAMILY C MEMBER 17"/>
    <property type="match status" value="1"/>
</dbReference>
<organism evidence="9 10">
    <name type="scientific">Dioszegia hungarica</name>
    <dbReference type="NCBI Taxonomy" id="4972"/>
    <lineage>
        <taxon>Eukaryota</taxon>
        <taxon>Fungi</taxon>
        <taxon>Dikarya</taxon>
        <taxon>Basidiomycota</taxon>
        <taxon>Agaricomycotina</taxon>
        <taxon>Tremellomycetes</taxon>
        <taxon>Tremellales</taxon>
        <taxon>Bulleribasidiaceae</taxon>
        <taxon>Dioszegia</taxon>
    </lineage>
</organism>
<gene>
    <name evidence="9" type="ORF">MKK02DRAFT_44933</name>
</gene>
<dbReference type="GO" id="GO:0005681">
    <property type="term" value="C:spliceosomal complex"/>
    <property type="evidence" value="ECO:0007669"/>
    <property type="project" value="TreeGrafter"/>
</dbReference>
<keyword evidence="5" id="KW-0539">Nucleus</keyword>
<evidence type="ECO:0000313" key="9">
    <source>
        <dbReference type="EMBL" id="KAI9636229.1"/>
    </source>
</evidence>
<sequence>MAPLLTEEEAALDPYAILALSTSATEKDIGRAYRQLSLKYHPDRSSAPDAPAKFREISLALDILKDVAKRQYVDGKLEGERRRKEKYAELDKKRKVMVDALNQREEEAKKAKVEAVQRRKQAAEEEEIKEAGRRMLVEAQKRAAAAAYASASQSSRAEAGPSRSNGQNGTADAQPPISPEDLTIILQFPSTSILPSTPPTLQPLLEGRYGPITHLIISEPPDTNGDTGKKKKKKGRKAVVEFKQGNWGGCWACWKDHMDGAEGRRLEDGVKARWAKGETPEWVAWADRQRQIPGSGDGGPGGGVDNGMAPAPRAPAFGSAPNLSTTSMADLMAEHAGRKEQKKKEEEFENMTLFRMRQAERDRLAEQIRLEEEEG</sequence>
<dbReference type="Pfam" id="PF00226">
    <property type="entry name" value="DnaJ"/>
    <property type="match status" value="1"/>
</dbReference>
<dbReference type="InterPro" id="IPR001623">
    <property type="entry name" value="DnaJ_domain"/>
</dbReference>
<comment type="caution">
    <text evidence="9">The sequence shown here is derived from an EMBL/GenBank/DDBJ whole genome shotgun (WGS) entry which is preliminary data.</text>
</comment>
<dbReference type="GeneID" id="77732358"/>
<keyword evidence="10" id="KW-1185">Reference proteome</keyword>
<dbReference type="PRINTS" id="PR00625">
    <property type="entry name" value="JDOMAIN"/>
</dbReference>
<evidence type="ECO:0000256" key="6">
    <source>
        <dbReference type="SAM" id="Coils"/>
    </source>
</evidence>
<comment type="subcellular location">
    <subcellularLocation>
        <location evidence="2">Cytoplasm</location>
    </subcellularLocation>
    <subcellularLocation>
        <location evidence="1">Nucleus</location>
    </subcellularLocation>
</comment>
<feature type="region of interest" description="Disordered" evidence="7">
    <location>
        <begin position="216"/>
        <end position="236"/>
    </location>
</feature>
<feature type="compositionally biased region" description="Low complexity" evidence="7">
    <location>
        <begin position="148"/>
        <end position="159"/>
    </location>
</feature>
<evidence type="ECO:0000256" key="3">
    <source>
        <dbReference type="ARBA" id="ARBA00022490"/>
    </source>
</evidence>
<name>A0AA38HB32_9TREE</name>
<evidence type="ECO:0000256" key="1">
    <source>
        <dbReference type="ARBA" id="ARBA00004123"/>
    </source>
</evidence>
<evidence type="ECO:0000256" key="7">
    <source>
        <dbReference type="SAM" id="MobiDB-lite"/>
    </source>
</evidence>
<dbReference type="Proteomes" id="UP001164286">
    <property type="component" value="Unassembled WGS sequence"/>
</dbReference>
<evidence type="ECO:0000256" key="5">
    <source>
        <dbReference type="ARBA" id="ARBA00023242"/>
    </source>
</evidence>
<evidence type="ECO:0000313" key="10">
    <source>
        <dbReference type="Proteomes" id="UP001164286"/>
    </source>
</evidence>
<dbReference type="SMART" id="SM00271">
    <property type="entry name" value="DnaJ"/>
    <property type="match status" value="1"/>
</dbReference>
<accession>A0AA38HB32</accession>
<dbReference type="RefSeq" id="XP_052946006.1">
    <property type="nucleotide sequence ID" value="XM_053093153.1"/>
</dbReference>
<proteinExistence type="predicted"/>